<dbReference type="Proteomes" id="UP000399805">
    <property type="component" value="Unassembled WGS sequence"/>
</dbReference>
<feature type="compositionally biased region" description="Polar residues" evidence="2">
    <location>
        <begin position="13"/>
        <end position="23"/>
    </location>
</feature>
<dbReference type="PANTHER" id="PTHR35526">
    <property type="entry name" value="ANTI-SIGMA-F FACTOR RSBW-RELATED"/>
    <property type="match status" value="1"/>
</dbReference>
<evidence type="ECO:0000259" key="3">
    <source>
        <dbReference type="Pfam" id="PF13581"/>
    </source>
</evidence>
<dbReference type="CDD" id="cd16936">
    <property type="entry name" value="HATPase_RsbW-like"/>
    <property type="match status" value="1"/>
</dbReference>
<evidence type="ECO:0000313" key="4">
    <source>
        <dbReference type="EMBL" id="VVJ21417.1"/>
    </source>
</evidence>
<evidence type="ECO:0000313" key="5">
    <source>
        <dbReference type="Proteomes" id="UP000399805"/>
    </source>
</evidence>
<dbReference type="PANTHER" id="PTHR35526:SF3">
    <property type="entry name" value="ANTI-SIGMA-F FACTOR RSBW"/>
    <property type="match status" value="1"/>
</dbReference>
<accession>A0A6I8M075</accession>
<keyword evidence="1" id="KW-0418">Kinase</keyword>
<proteinExistence type="predicted"/>
<evidence type="ECO:0000256" key="2">
    <source>
        <dbReference type="SAM" id="MobiDB-lite"/>
    </source>
</evidence>
<dbReference type="RefSeq" id="WP_230862778.1">
    <property type="nucleotide sequence ID" value="NZ_CABVGP010000002.1"/>
</dbReference>
<evidence type="ECO:0000256" key="1">
    <source>
        <dbReference type="ARBA" id="ARBA00022527"/>
    </source>
</evidence>
<dbReference type="InterPro" id="IPR036890">
    <property type="entry name" value="HATPase_C_sf"/>
</dbReference>
<feature type="domain" description="Histidine kinase/HSP90-like ATPase" evidence="3">
    <location>
        <begin position="44"/>
        <end position="162"/>
    </location>
</feature>
<dbReference type="Gene3D" id="3.30.565.10">
    <property type="entry name" value="Histidine kinase-like ATPase, C-terminal domain"/>
    <property type="match status" value="1"/>
</dbReference>
<dbReference type="EMBL" id="CABVGP010000002">
    <property type="protein sequence ID" value="VVJ21417.1"/>
    <property type="molecule type" value="Genomic_DNA"/>
</dbReference>
<dbReference type="InterPro" id="IPR050267">
    <property type="entry name" value="Anti-sigma-factor_SerPK"/>
</dbReference>
<keyword evidence="5" id="KW-1185">Reference proteome</keyword>
<protein>
    <submittedName>
        <fullName evidence="4">Serine phosphatase RsbU</fullName>
    </submittedName>
</protein>
<feature type="region of interest" description="Disordered" evidence="2">
    <location>
        <begin position="1"/>
        <end position="27"/>
    </location>
</feature>
<gene>
    <name evidence="4" type="ORF">AA23TX_06438</name>
</gene>
<name>A0A6I8M075_9PSEU</name>
<sequence length="173" mass="18294">MYRHTSEPDVDVGQNTEAGQTGATPPARAVAGAVATSTFEELAPALPNEMADLRRKLTRWLGELPLDPASTHDITLATYEALANVAAHAYPDGHGWARLQASRAGDAVTVTVTDTGCGIPQTRPRRASAHTSGGRGLVLIEKVTDQTDIDTGEAGTTVRMTWRPAALRDQNPG</sequence>
<keyword evidence="1" id="KW-0723">Serine/threonine-protein kinase</keyword>
<organism evidence="4 5">
    <name type="scientific">Amycolatopsis camponoti</name>
    <dbReference type="NCBI Taxonomy" id="2606593"/>
    <lineage>
        <taxon>Bacteria</taxon>
        <taxon>Bacillati</taxon>
        <taxon>Actinomycetota</taxon>
        <taxon>Actinomycetes</taxon>
        <taxon>Pseudonocardiales</taxon>
        <taxon>Pseudonocardiaceae</taxon>
        <taxon>Amycolatopsis</taxon>
    </lineage>
</organism>
<dbReference type="Pfam" id="PF13581">
    <property type="entry name" value="HATPase_c_2"/>
    <property type="match status" value="1"/>
</dbReference>
<keyword evidence="1" id="KW-0808">Transferase</keyword>
<dbReference type="GO" id="GO:0004674">
    <property type="term" value="F:protein serine/threonine kinase activity"/>
    <property type="evidence" value="ECO:0007669"/>
    <property type="project" value="UniProtKB-KW"/>
</dbReference>
<dbReference type="SUPFAM" id="SSF55874">
    <property type="entry name" value="ATPase domain of HSP90 chaperone/DNA topoisomerase II/histidine kinase"/>
    <property type="match status" value="1"/>
</dbReference>
<reference evidence="4 5" key="1">
    <citation type="submission" date="2019-09" db="EMBL/GenBank/DDBJ databases">
        <authorList>
            <person name="Leyn A S."/>
        </authorList>
    </citation>
    <scope>NUCLEOTIDE SEQUENCE [LARGE SCALE GENOMIC DNA]</scope>
    <source>
        <strain evidence="4">AA231_1</strain>
    </source>
</reference>
<dbReference type="AlphaFoldDB" id="A0A6I8M075"/>
<dbReference type="InterPro" id="IPR003594">
    <property type="entry name" value="HATPase_dom"/>
</dbReference>